<evidence type="ECO:0000313" key="9">
    <source>
        <dbReference type="Proteomes" id="UP001318040"/>
    </source>
</evidence>
<proteinExistence type="inferred from homology"/>
<dbReference type="Pfam" id="PF25415">
    <property type="entry name" value="EGF_BRNP1-3"/>
    <property type="match status" value="1"/>
</dbReference>
<organism evidence="9 10">
    <name type="scientific">Petromyzon marinus</name>
    <name type="common">Sea lamprey</name>
    <dbReference type="NCBI Taxonomy" id="7757"/>
    <lineage>
        <taxon>Eukaryota</taxon>
        <taxon>Metazoa</taxon>
        <taxon>Chordata</taxon>
        <taxon>Craniata</taxon>
        <taxon>Vertebrata</taxon>
        <taxon>Cyclostomata</taxon>
        <taxon>Hyperoartia</taxon>
        <taxon>Petromyzontiformes</taxon>
        <taxon>Petromyzontidae</taxon>
        <taxon>Petromyzon</taxon>
    </lineage>
</organism>
<dbReference type="PANTHER" id="PTHR15564">
    <property type="entry name" value="MACPF DOMAIN-CONTAINING PROTEIN"/>
    <property type="match status" value="1"/>
</dbReference>
<dbReference type="GO" id="GO:0071300">
    <property type="term" value="P:cellular response to retinoic acid"/>
    <property type="evidence" value="ECO:0007669"/>
    <property type="project" value="TreeGrafter"/>
</dbReference>
<dbReference type="InterPro" id="IPR033237">
    <property type="entry name" value="BRINP"/>
</dbReference>
<sequence>MRRRPFDLLCWLLLGPWIAEPWLALPSQAIGPGPASRILHSLSQQQQQQPKQLQQVSQQQQQQQQQLRGGGTEPLSWLLAERGPFHHAPEYSYFSDCYRQGFTTRYRIHREFARWRVNNVAIGRQEGLGAHVGLAPEFLQTLRRLGRRPSAQQLTDGLIRRYGTHVLLSATLGGEEALTVYVDRGKVDKQVENATQTQELLHQLTAAYFIDRDTTVRRLHEMQISTGHINVIETRKGPLGCSSYENLDLVSSVLIQTPENKLQLLGMQSILPAYLRERFVRAALGHVLCDGQGWFECRGAACSCRCHAAFPECNCPEADVRALRDTLRRLRQKWSAAYEAFENSEEFRAFVRRLPSSRFLSRSELYQLWASERELQLQYGRVRVYAAGVRARAERTARRIYSLSRTCDSNPTVQMPAERPLSVWLERVQSLLYCSGHGASGVASGGTGGSGGPGGSGGRFSEESGVCVCPAGSPGPAVCQHPLPCRTGPGTRCTSCDRGNATRCGGCGAGYTLAPDGTCRPQAARPDETELFIDFESDLDLQDLELKYLLQKRDHRLVVPDAAFVSNELHLDSWFDPLYRRRMLISLRSNRHRPTSLHVLLGISLHVCHAKTGAGRSGGGGNSGGGGGGGANGTGGSAARGEPLLTVSVNPFGGSHSESWQLPAGRDGYPGWEKVRHPEAGPATGSGAAGAFPPPGTVVQCHNWTLSLGNRYKSFFETVHIYMRSRGGLKSGGLLTNNRTESSESADTSDPPAKSQPPPPPPPSPRRGFMKITSVQVFGYRLPFNAELLRSTVMRSGQVQAQGGAAIAATAAQTQQQQQQHQQQQQQQMLALSELRARVNWLAPATRHPPYDLFGCLLRHRVRLNGTEVARLNQALDAFDSAALLMPETERTKLCT</sequence>
<evidence type="ECO:0000313" key="11">
    <source>
        <dbReference type="RefSeq" id="XP_032829019.1"/>
    </source>
</evidence>
<feature type="region of interest" description="Disordered" evidence="6">
    <location>
        <begin position="728"/>
        <end position="768"/>
    </location>
</feature>
<feature type="domain" description="MACPF" evidence="8">
    <location>
        <begin position="109"/>
        <end position="288"/>
    </location>
</feature>
<evidence type="ECO:0000256" key="6">
    <source>
        <dbReference type="SAM" id="MobiDB-lite"/>
    </source>
</evidence>
<dbReference type="GO" id="GO:0045930">
    <property type="term" value="P:negative regulation of mitotic cell cycle"/>
    <property type="evidence" value="ECO:0007669"/>
    <property type="project" value="InterPro"/>
</dbReference>
<keyword evidence="3" id="KW-0338">Growth arrest</keyword>
<evidence type="ECO:0000256" key="2">
    <source>
        <dbReference type="ARBA" id="ARBA00022729"/>
    </source>
</evidence>
<keyword evidence="5" id="KW-0131">Cell cycle</keyword>
<reference evidence="10 11" key="1">
    <citation type="submission" date="2025-04" db="UniProtKB">
        <authorList>
            <consortium name="RefSeq"/>
        </authorList>
    </citation>
    <scope>IDENTIFICATION</scope>
    <source>
        <tissue evidence="10 11">Sperm</tissue>
    </source>
</reference>
<dbReference type="GO" id="GO:0043025">
    <property type="term" value="C:neuronal cell body"/>
    <property type="evidence" value="ECO:0007669"/>
    <property type="project" value="TreeGrafter"/>
</dbReference>
<accession>A0AAJ7U388</accession>
<keyword evidence="4" id="KW-0325">Glycoprotein</keyword>
<name>A0AAJ7U388_PETMA</name>
<dbReference type="Pfam" id="PF19052">
    <property type="entry name" value="BRINP_C"/>
    <property type="match status" value="2"/>
</dbReference>
<feature type="region of interest" description="Disordered" evidence="6">
    <location>
        <begin position="615"/>
        <end position="641"/>
    </location>
</feature>
<dbReference type="PANTHER" id="PTHR15564:SF3">
    <property type="entry name" value="BMP_RETINOIC ACID-INDUCIBLE NEURAL-SPECIFIC PROTEIN 3-LIKE"/>
    <property type="match status" value="1"/>
</dbReference>
<dbReference type="SMART" id="SM00457">
    <property type="entry name" value="MACPF"/>
    <property type="match status" value="1"/>
</dbReference>
<feature type="signal peptide" evidence="7">
    <location>
        <begin position="1"/>
        <end position="24"/>
    </location>
</feature>
<dbReference type="InterPro" id="IPR057450">
    <property type="entry name" value="BRINP_EGF"/>
</dbReference>
<feature type="compositionally biased region" description="Polar residues" evidence="6">
    <location>
        <begin position="736"/>
        <end position="748"/>
    </location>
</feature>
<evidence type="ECO:0000256" key="7">
    <source>
        <dbReference type="SAM" id="SignalP"/>
    </source>
</evidence>
<protein>
    <submittedName>
        <fullName evidence="10 11">BMP/retinoic acid-inducible neural-specific protein 1-like</fullName>
    </submittedName>
</protein>
<feature type="compositionally biased region" description="Pro residues" evidence="6">
    <location>
        <begin position="754"/>
        <end position="765"/>
    </location>
</feature>
<dbReference type="GO" id="GO:0045666">
    <property type="term" value="P:positive regulation of neuron differentiation"/>
    <property type="evidence" value="ECO:0007669"/>
    <property type="project" value="InterPro"/>
</dbReference>
<keyword evidence="9" id="KW-1185">Reference proteome</keyword>
<evidence type="ECO:0000259" key="8">
    <source>
        <dbReference type="SMART" id="SM00457"/>
    </source>
</evidence>
<dbReference type="GO" id="GO:0005737">
    <property type="term" value="C:cytoplasm"/>
    <property type="evidence" value="ECO:0007669"/>
    <property type="project" value="TreeGrafter"/>
</dbReference>
<feature type="compositionally biased region" description="Gly residues" evidence="6">
    <location>
        <begin position="615"/>
        <end position="638"/>
    </location>
</feature>
<keyword evidence="2 7" id="KW-0732">Signal</keyword>
<dbReference type="InterPro" id="IPR020864">
    <property type="entry name" value="MACPF"/>
</dbReference>
<evidence type="ECO:0000256" key="5">
    <source>
        <dbReference type="ARBA" id="ARBA00023306"/>
    </source>
</evidence>
<evidence type="ECO:0000256" key="3">
    <source>
        <dbReference type="ARBA" id="ARBA00022810"/>
    </source>
</evidence>
<dbReference type="RefSeq" id="XP_032829019.1">
    <property type="nucleotide sequence ID" value="XM_032973128.1"/>
</dbReference>
<evidence type="ECO:0000256" key="4">
    <source>
        <dbReference type="ARBA" id="ARBA00023180"/>
    </source>
</evidence>
<gene>
    <name evidence="10 11" type="primary">LOC116953185</name>
</gene>
<dbReference type="Pfam" id="PF01823">
    <property type="entry name" value="MACPF"/>
    <property type="match status" value="1"/>
</dbReference>
<dbReference type="InterPro" id="IPR057671">
    <property type="entry name" value="BRINP_C"/>
</dbReference>
<dbReference type="KEGG" id="pmrn:116953185"/>
<evidence type="ECO:0000313" key="10">
    <source>
        <dbReference type="RefSeq" id="XP_032829018.1"/>
    </source>
</evidence>
<feature type="chain" id="PRO_5044709450" evidence="7">
    <location>
        <begin position="25"/>
        <end position="896"/>
    </location>
</feature>
<dbReference type="RefSeq" id="XP_032829018.1">
    <property type="nucleotide sequence ID" value="XM_032973127.1"/>
</dbReference>
<evidence type="ECO:0000256" key="1">
    <source>
        <dbReference type="ARBA" id="ARBA00010360"/>
    </source>
</evidence>
<dbReference type="AlphaFoldDB" id="A0AAJ7U388"/>
<comment type="similarity">
    <text evidence="1">Belongs to the BRINP family.</text>
</comment>
<dbReference type="Proteomes" id="UP001318040">
    <property type="component" value="Chromosome 50"/>
</dbReference>
<dbReference type="GO" id="GO:0030425">
    <property type="term" value="C:dendrite"/>
    <property type="evidence" value="ECO:0007669"/>
    <property type="project" value="TreeGrafter"/>
</dbReference>